<reference evidence="1 2" key="1">
    <citation type="submission" date="2020-02" db="EMBL/GenBank/DDBJ databases">
        <authorList>
            <person name="Ma Q."/>
            <person name="Huang Y."/>
            <person name="Song X."/>
            <person name="Pei D."/>
        </authorList>
    </citation>
    <scope>NUCLEOTIDE SEQUENCE [LARGE SCALE GENOMIC DNA]</scope>
    <source>
        <strain evidence="1">Sxm20200214</strain>
        <tissue evidence="1">Leaf</tissue>
    </source>
</reference>
<sequence length="102" mass="11640">MEKSSVAIFLISYTTRNRSISILCCIDDTQPLPFDSHNDNKFDYEYLTPDEFAIFRDPKGNARAMDGRILQVSKEDIADILAMANGPDNLFLKQHDDPSIRK</sequence>
<evidence type="ECO:0000313" key="1">
    <source>
        <dbReference type="EMBL" id="KAG2303755.1"/>
    </source>
</evidence>
<dbReference type="Proteomes" id="UP000886595">
    <property type="component" value="Unassembled WGS sequence"/>
</dbReference>
<protein>
    <submittedName>
        <fullName evidence="1">Uncharacterized protein</fullName>
    </submittedName>
</protein>
<proteinExistence type="predicted"/>
<dbReference type="EMBL" id="JAAMPC010000007">
    <property type="protein sequence ID" value="KAG2303755.1"/>
    <property type="molecule type" value="Genomic_DNA"/>
</dbReference>
<organism evidence="1 2">
    <name type="scientific">Brassica carinata</name>
    <name type="common">Ethiopian mustard</name>
    <name type="synonym">Abyssinian cabbage</name>
    <dbReference type="NCBI Taxonomy" id="52824"/>
    <lineage>
        <taxon>Eukaryota</taxon>
        <taxon>Viridiplantae</taxon>
        <taxon>Streptophyta</taxon>
        <taxon>Embryophyta</taxon>
        <taxon>Tracheophyta</taxon>
        <taxon>Spermatophyta</taxon>
        <taxon>Magnoliopsida</taxon>
        <taxon>eudicotyledons</taxon>
        <taxon>Gunneridae</taxon>
        <taxon>Pentapetalae</taxon>
        <taxon>rosids</taxon>
        <taxon>malvids</taxon>
        <taxon>Brassicales</taxon>
        <taxon>Brassicaceae</taxon>
        <taxon>Brassiceae</taxon>
        <taxon>Brassica</taxon>
    </lineage>
</organism>
<evidence type="ECO:0000313" key="2">
    <source>
        <dbReference type="Proteomes" id="UP000886595"/>
    </source>
</evidence>
<accession>A0A8X7SC09</accession>
<keyword evidence="2" id="KW-1185">Reference proteome</keyword>
<comment type="caution">
    <text evidence="1">The sequence shown here is derived from an EMBL/GenBank/DDBJ whole genome shotgun (WGS) entry which is preliminary data.</text>
</comment>
<gene>
    <name evidence="1" type="ORF">Bca52824_032406</name>
</gene>
<name>A0A8X7SC09_BRACI</name>
<dbReference type="AlphaFoldDB" id="A0A8X7SC09"/>